<reference evidence="2 3" key="2">
    <citation type="submission" date="2018-10" db="EMBL/GenBank/DDBJ databases">
        <authorList>
            <consortium name="Pathogen Informatics"/>
        </authorList>
    </citation>
    <scope>NUCLEOTIDE SEQUENCE [LARGE SCALE GENOMIC DNA]</scope>
</reference>
<dbReference type="PANTHER" id="PTHR24168:SF21">
    <property type="entry name" value="KANK, ISOFORM D"/>
    <property type="match status" value="1"/>
</dbReference>
<dbReference type="OrthoDB" id="5406014at2759"/>
<organism evidence="4">
    <name type="scientific">Enterobius vermicularis</name>
    <name type="common">Human pinworm</name>
    <dbReference type="NCBI Taxonomy" id="51028"/>
    <lineage>
        <taxon>Eukaryota</taxon>
        <taxon>Metazoa</taxon>
        <taxon>Ecdysozoa</taxon>
        <taxon>Nematoda</taxon>
        <taxon>Chromadorea</taxon>
        <taxon>Rhabditida</taxon>
        <taxon>Spirurina</taxon>
        <taxon>Oxyuridomorpha</taxon>
        <taxon>Oxyuroidea</taxon>
        <taxon>Oxyuridae</taxon>
        <taxon>Enterobius</taxon>
    </lineage>
</organism>
<dbReference type="Proteomes" id="UP000274131">
    <property type="component" value="Unassembled WGS sequence"/>
</dbReference>
<dbReference type="EMBL" id="UXUI01012691">
    <property type="protein sequence ID" value="VDD97029.1"/>
    <property type="molecule type" value="Genomic_DNA"/>
</dbReference>
<feature type="region of interest" description="Disordered" evidence="1">
    <location>
        <begin position="140"/>
        <end position="171"/>
    </location>
</feature>
<dbReference type="AlphaFoldDB" id="A0A0N4VNN4"/>
<dbReference type="GO" id="GO:0005856">
    <property type="term" value="C:cytoskeleton"/>
    <property type="evidence" value="ECO:0007669"/>
    <property type="project" value="TreeGrafter"/>
</dbReference>
<accession>A0A0N4VNN4</accession>
<dbReference type="PANTHER" id="PTHR24168">
    <property type="entry name" value="KN MOTIF AND ANKYRIN REPEAT DOMAIN-CONTAINING"/>
    <property type="match status" value="1"/>
</dbReference>
<proteinExistence type="predicted"/>
<feature type="compositionally biased region" description="Polar residues" evidence="1">
    <location>
        <begin position="151"/>
        <end position="171"/>
    </location>
</feature>
<evidence type="ECO:0000313" key="4">
    <source>
        <dbReference type="WBParaSite" id="EVEC_0001260201-mRNA-1"/>
    </source>
</evidence>
<dbReference type="GO" id="GO:0030837">
    <property type="term" value="P:negative regulation of actin filament polymerization"/>
    <property type="evidence" value="ECO:0007669"/>
    <property type="project" value="InterPro"/>
</dbReference>
<evidence type="ECO:0000313" key="2">
    <source>
        <dbReference type="EMBL" id="VDD97029.1"/>
    </source>
</evidence>
<dbReference type="GO" id="GO:0005737">
    <property type="term" value="C:cytoplasm"/>
    <property type="evidence" value="ECO:0007669"/>
    <property type="project" value="TreeGrafter"/>
</dbReference>
<sequence length="264" mass="29848">MNLFTCVLQKSSNPSTPQTQKGALKEKVVLKKEPIANPSRVPDPIPARIPRPKISRYSPIEAQAQSPDEFFQQEAEVADRLTPLRSEMRTLRTYSNGRVLPPPRMLPPTVPVQPQNDVVAYDAPAAEEDTGVIPKKLFLGGRERRRGKPNNYFSTSSDSEGSYDTNEVTNASSPPLFEMSKQLKEALDVLKHKFDNLPVDPAAWDWATKYVQHEWLKTAARRTAMVQQVEGFIEALEQYSNKVLTLVVNMTDQNVSFFKFQFLL</sequence>
<gene>
    <name evidence="2" type="ORF">EVEC_LOCUS11780</name>
</gene>
<evidence type="ECO:0000256" key="1">
    <source>
        <dbReference type="SAM" id="MobiDB-lite"/>
    </source>
</evidence>
<protein>
    <submittedName>
        <fullName evidence="4">CAP_N domain-containing protein</fullName>
    </submittedName>
</protein>
<name>A0A0N4VNN4_ENTVE</name>
<dbReference type="STRING" id="51028.A0A0N4VNN4"/>
<dbReference type="WBParaSite" id="EVEC_0001260201-mRNA-1">
    <property type="protein sequence ID" value="EVEC_0001260201-mRNA-1"/>
    <property type="gene ID" value="EVEC_0001260201"/>
</dbReference>
<evidence type="ECO:0000313" key="3">
    <source>
        <dbReference type="Proteomes" id="UP000274131"/>
    </source>
</evidence>
<dbReference type="InterPro" id="IPR047184">
    <property type="entry name" value="KANK1-4"/>
</dbReference>
<keyword evidence="3" id="KW-1185">Reference proteome</keyword>
<reference evidence="4" key="1">
    <citation type="submission" date="2017-02" db="UniProtKB">
        <authorList>
            <consortium name="WormBaseParasite"/>
        </authorList>
    </citation>
    <scope>IDENTIFICATION</scope>
</reference>